<dbReference type="RefSeq" id="WP_152124811.1">
    <property type="nucleotide sequence ID" value="NZ_WELI01000005.1"/>
</dbReference>
<dbReference type="CDD" id="cd00093">
    <property type="entry name" value="HTH_XRE"/>
    <property type="match status" value="1"/>
</dbReference>
<dbReference type="SUPFAM" id="SSF47413">
    <property type="entry name" value="lambda repressor-like DNA-binding domains"/>
    <property type="match status" value="1"/>
</dbReference>
<protein>
    <submittedName>
        <fullName evidence="2">Helix-turn-helix domain-containing protein</fullName>
    </submittedName>
</protein>
<dbReference type="Pfam" id="PF01381">
    <property type="entry name" value="HTH_3"/>
    <property type="match status" value="1"/>
</dbReference>
<dbReference type="InterPro" id="IPR010982">
    <property type="entry name" value="Lambda_DNA-bd_dom_sf"/>
</dbReference>
<dbReference type="Gene3D" id="1.10.260.40">
    <property type="entry name" value="lambda repressor-like DNA-binding domains"/>
    <property type="match status" value="1"/>
</dbReference>
<gene>
    <name evidence="2" type="ORF">F5984_13645</name>
</gene>
<dbReference type="AlphaFoldDB" id="A0A7J5TYK6"/>
<name>A0A7J5TYK6_9BACT</name>
<keyword evidence="3" id="KW-1185">Reference proteome</keyword>
<proteinExistence type="predicted"/>
<evidence type="ECO:0000313" key="2">
    <source>
        <dbReference type="EMBL" id="KAB7730212.1"/>
    </source>
</evidence>
<dbReference type="SMART" id="SM00530">
    <property type="entry name" value="HTH_XRE"/>
    <property type="match status" value="1"/>
</dbReference>
<evidence type="ECO:0000259" key="1">
    <source>
        <dbReference type="PROSITE" id="PS50943"/>
    </source>
</evidence>
<dbReference type="PROSITE" id="PS50943">
    <property type="entry name" value="HTH_CROC1"/>
    <property type="match status" value="1"/>
</dbReference>
<feature type="domain" description="HTH cro/C1-type" evidence="1">
    <location>
        <begin position="8"/>
        <end position="62"/>
    </location>
</feature>
<comment type="caution">
    <text evidence="2">The sequence shown here is derived from an EMBL/GenBank/DDBJ whole genome shotgun (WGS) entry which is preliminary data.</text>
</comment>
<dbReference type="EMBL" id="WELI01000005">
    <property type="protein sequence ID" value="KAB7730212.1"/>
    <property type="molecule type" value="Genomic_DNA"/>
</dbReference>
<reference evidence="2 3" key="1">
    <citation type="submission" date="2019-10" db="EMBL/GenBank/DDBJ databases">
        <title>Rudanella paleaurantiibacter sp. nov., isolated from sludge.</title>
        <authorList>
            <person name="Xu S.Q."/>
        </authorList>
    </citation>
    <scope>NUCLEOTIDE SEQUENCE [LARGE SCALE GENOMIC DNA]</scope>
    <source>
        <strain evidence="2 3">HX-22-17</strain>
    </source>
</reference>
<dbReference type="Proteomes" id="UP000488299">
    <property type="component" value="Unassembled WGS sequence"/>
</dbReference>
<dbReference type="InterPro" id="IPR001387">
    <property type="entry name" value="Cro/C1-type_HTH"/>
</dbReference>
<sequence length="98" mass="11286">MNSFGEYLRNRREQLGLPLRKVAAELDIDTSILSKIERSERAATKEMLPTLSKTLEVQEKEMEIEFIKAFILSDIGDLKFLKSGLEETLNTIKSRKQI</sequence>
<evidence type="ECO:0000313" key="3">
    <source>
        <dbReference type="Proteomes" id="UP000488299"/>
    </source>
</evidence>
<dbReference type="GO" id="GO:0003677">
    <property type="term" value="F:DNA binding"/>
    <property type="evidence" value="ECO:0007669"/>
    <property type="project" value="InterPro"/>
</dbReference>
<organism evidence="2 3">
    <name type="scientific">Rudanella paleaurantiibacter</name>
    <dbReference type="NCBI Taxonomy" id="2614655"/>
    <lineage>
        <taxon>Bacteria</taxon>
        <taxon>Pseudomonadati</taxon>
        <taxon>Bacteroidota</taxon>
        <taxon>Cytophagia</taxon>
        <taxon>Cytophagales</taxon>
        <taxon>Cytophagaceae</taxon>
        <taxon>Rudanella</taxon>
    </lineage>
</organism>
<accession>A0A7J5TYK6</accession>